<dbReference type="EMBL" id="CP108264">
    <property type="protein sequence ID" value="WTU76432.1"/>
    <property type="molecule type" value="Genomic_DNA"/>
</dbReference>
<name>A0AAU2JX24_9ACTN</name>
<keyword evidence="1 3" id="KW-0378">Hydrolase</keyword>
<dbReference type="InterPro" id="IPR029058">
    <property type="entry name" value="AB_hydrolase_fold"/>
</dbReference>
<protein>
    <submittedName>
        <fullName evidence="3">Alpha/beta hydrolase</fullName>
    </submittedName>
</protein>
<evidence type="ECO:0000259" key="2">
    <source>
        <dbReference type="Pfam" id="PF00561"/>
    </source>
</evidence>
<proteinExistence type="predicted"/>
<dbReference type="Gene3D" id="3.40.50.1820">
    <property type="entry name" value="alpha/beta hydrolase"/>
    <property type="match status" value="1"/>
</dbReference>
<evidence type="ECO:0000313" key="3">
    <source>
        <dbReference type="EMBL" id="WTU76432.1"/>
    </source>
</evidence>
<dbReference type="PANTHER" id="PTHR43798:SF31">
    <property type="entry name" value="AB HYDROLASE SUPERFAMILY PROTEIN YCLE"/>
    <property type="match status" value="1"/>
</dbReference>
<dbReference type="InterPro" id="IPR000073">
    <property type="entry name" value="AB_hydrolase_1"/>
</dbReference>
<gene>
    <name evidence="3" type="ORF">OG327_25625</name>
</gene>
<dbReference type="SUPFAM" id="SSF53474">
    <property type="entry name" value="alpha/beta-Hydrolases"/>
    <property type="match status" value="1"/>
</dbReference>
<accession>A0AAU2JX24</accession>
<sequence length="273" mass="29296">MSTIAVHTATLRGGLTAPYAEAGYPGATPVVLVHGYMDSWRTFEPVLRRFPLALHGYAPTQLGHGDADEPPDGYAPEDLAADLVAFLDHVGIERTVLVGGSSGGIQARIVAGRYPDRVAGLVLLGVPATLDDKPAVTGMWETVRDVRDPVDRRLAEELARGMTAGPVDPDFLETAVRESLKAPAHVWRESLRGLLETDLRATLTGILVPTLVIWGDRDPLLTRADQQVILDAVHGSRLIVYEGAGHGVYWEDPQRVITDIADFATGLRGATGS</sequence>
<feature type="domain" description="AB hydrolase-1" evidence="2">
    <location>
        <begin position="29"/>
        <end position="253"/>
    </location>
</feature>
<dbReference type="InterPro" id="IPR050266">
    <property type="entry name" value="AB_hydrolase_sf"/>
</dbReference>
<dbReference type="PRINTS" id="PR00111">
    <property type="entry name" value="ABHYDROLASE"/>
</dbReference>
<dbReference type="GO" id="GO:0016787">
    <property type="term" value="F:hydrolase activity"/>
    <property type="evidence" value="ECO:0007669"/>
    <property type="project" value="UniProtKB-KW"/>
</dbReference>
<dbReference type="Pfam" id="PF00561">
    <property type="entry name" value="Abhydrolase_1"/>
    <property type="match status" value="1"/>
</dbReference>
<reference evidence="3" key="1">
    <citation type="submission" date="2022-10" db="EMBL/GenBank/DDBJ databases">
        <title>The complete genomes of actinobacterial strains from the NBC collection.</title>
        <authorList>
            <person name="Joergensen T.S."/>
            <person name="Alvarez Arevalo M."/>
            <person name="Sterndorff E.B."/>
            <person name="Faurdal D."/>
            <person name="Vuksanovic O."/>
            <person name="Mourched A.-S."/>
            <person name="Charusanti P."/>
            <person name="Shaw S."/>
            <person name="Blin K."/>
            <person name="Weber T."/>
        </authorList>
    </citation>
    <scope>NUCLEOTIDE SEQUENCE</scope>
    <source>
        <strain evidence="3">NBC_00049</strain>
    </source>
</reference>
<dbReference type="GO" id="GO:0016020">
    <property type="term" value="C:membrane"/>
    <property type="evidence" value="ECO:0007669"/>
    <property type="project" value="TreeGrafter"/>
</dbReference>
<dbReference type="AlphaFoldDB" id="A0AAU2JX24"/>
<dbReference type="PANTHER" id="PTHR43798">
    <property type="entry name" value="MONOACYLGLYCEROL LIPASE"/>
    <property type="match status" value="1"/>
</dbReference>
<organism evidence="3">
    <name type="scientific">Streptomyces sp. NBC_00049</name>
    <dbReference type="NCBI Taxonomy" id="2903617"/>
    <lineage>
        <taxon>Bacteria</taxon>
        <taxon>Bacillati</taxon>
        <taxon>Actinomycetota</taxon>
        <taxon>Actinomycetes</taxon>
        <taxon>Kitasatosporales</taxon>
        <taxon>Streptomycetaceae</taxon>
        <taxon>Streptomyces</taxon>
    </lineage>
</organism>
<evidence type="ECO:0000256" key="1">
    <source>
        <dbReference type="ARBA" id="ARBA00022801"/>
    </source>
</evidence>